<dbReference type="Gene3D" id="3.80.10.10">
    <property type="entry name" value="Ribonuclease Inhibitor"/>
    <property type="match status" value="1"/>
</dbReference>
<name>A0A9X0BJ94_9EURO</name>
<keyword evidence="2" id="KW-1185">Reference proteome</keyword>
<dbReference type="EMBL" id="JAPWDQ010000015">
    <property type="protein sequence ID" value="KAJ5469254.1"/>
    <property type="molecule type" value="Genomic_DNA"/>
</dbReference>
<evidence type="ECO:0000313" key="2">
    <source>
        <dbReference type="Proteomes" id="UP001148312"/>
    </source>
</evidence>
<reference evidence="1" key="1">
    <citation type="submission" date="2022-12" db="EMBL/GenBank/DDBJ databases">
        <authorList>
            <person name="Petersen C."/>
        </authorList>
    </citation>
    <scope>NUCLEOTIDE SEQUENCE</scope>
    <source>
        <strain evidence="1">IBT 30728</strain>
    </source>
</reference>
<dbReference type="SUPFAM" id="SSF52047">
    <property type="entry name" value="RNI-like"/>
    <property type="match status" value="1"/>
</dbReference>
<organism evidence="1 2">
    <name type="scientific">Penicillium diatomitis</name>
    <dbReference type="NCBI Taxonomy" id="2819901"/>
    <lineage>
        <taxon>Eukaryota</taxon>
        <taxon>Fungi</taxon>
        <taxon>Dikarya</taxon>
        <taxon>Ascomycota</taxon>
        <taxon>Pezizomycotina</taxon>
        <taxon>Eurotiomycetes</taxon>
        <taxon>Eurotiomycetidae</taxon>
        <taxon>Eurotiales</taxon>
        <taxon>Aspergillaceae</taxon>
        <taxon>Penicillium</taxon>
    </lineage>
</organism>
<dbReference type="Proteomes" id="UP001148312">
    <property type="component" value="Unassembled WGS sequence"/>
</dbReference>
<accession>A0A9X0BJ94</accession>
<reference evidence="1" key="2">
    <citation type="journal article" date="2023" name="IMA Fungus">
        <title>Comparative genomic study of the Penicillium genus elucidates a diverse pangenome and 15 lateral gene transfer events.</title>
        <authorList>
            <person name="Petersen C."/>
            <person name="Sorensen T."/>
            <person name="Nielsen M.R."/>
            <person name="Sondergaard T.E."/>
            <person name="Sorensen J.L."/>
            <person name="Fitzpatrick D.A."/>
            <person name="Frisvad J.C."/>
            <person name="Nielsen K.L."/>
        </authorList>
    </citation>
    <scope>NUCLEOTIDE SEQUENCE</scope>
    <source>
        <strain evidence="1">IBT 30728</strain>
    </source>
</reference>
<evidence type="ECO:0008006" key="3">
    <source>
        <dbReference type="Google" id="ProtNLM"/>
    </source>
</evidence>
<dbReference type="GeneID" id="81628717"/>
<protein>
    <recommendedName>
        <fullName evidence="3">F-box domain-containing protein</fullName>
    </recommendedName>
</protein>
<comment type="caution">
    <text evidence="1">The sequence shown here is derived from an EMBL/GenBank/DDBJ whole genome shotgun (WGS) entry which is preliminary data.</text>
</comment>
<dbReference type="RefSeq" id="XP_056785844.1">
    <property type="nucleotide sequence ID" value="XM_056938467.1"/>
</dbReference>
<dbReference type="InterPro" id="IPR032675">
    <property type="entry name" value="LRR_dom_sf"/>
</dbReference>
<proteinExistence type="predicted"/>
<evidence type="ECO:0000313" key="1">
    <source>
        <dbReference type="EMBL" id="KAJ5469254.1"/>
    </source>
</evidence>
<dbReference type="AlphaFoldDB" id="A0A9X0BJ94"/>
<gene>
    <name evidence="1" type="ORF">N7539_008872</name>
</gene>
<sequence>MDPDAHHSASLFPSIAVEIVELITTYVDNDGLLDLRLTCRDLQEKTFVQFSRRFFSSIRTDLSVDSLGRIEALSRHRALCPQVRGLAFMLQNGVGEGLIWDRHPWGPLSAPLEIPEIARLRDSLVDRFTNCRSFFIFCRYPEGHPDMSRVTVSDTVAVFFALVVDAQVPVTSFHLVYANKYSRTLVMDMRRMPKLLHRQPQFKAIWSNLEKLSLEQYLTLDNFVLLLELVLNAPNLRTLLLNLGSHDLASEFMHEISELAAFPHLEELALFRTAVQVPDLKKILHGLRGSLTTLTLYHVSLTPDENWISVLEELSSNFESLQSISLYYLWATAPTKELLSFPDIHKAPELRDTPKEQLHMLYSESLQTPSVLGIEYSGSKMPHVLRLLQATT</sequence>